<feature type="region of interest" description="Disordered" evidence="1">
    <location>
        <begin position="42"/>
        <end position="84"/>
    </location>
</feature>
<evidence type="ECO:0000313" key="2">
    <source>
        <dbReference type="EMBL" id="GHA00641.1"/>
    </source>
</evidence>
<evidence type="ECO:0000256" key="1">
    <source>
        <dbReference type="SAM" id="MobiDB-lite"/>
    </source>
</evidence>
<evidence type="ECO:0000313" key="3">
    <source>
        <dbReference type="Proteomes" id="UP000634660"/>
    </source>
</evidence>
<name>A0A918VJD1_9ACTN</name>
<dbReference type="EMBL" id="BMVX01000068">
    <property type="protein sequence ID" value="GHA00641.1"/>
    <property type="molecule type" value="Genomic_DNA"/>
</dbReference>
<dbReference type="Proteomes" id="UP000634660">
    <property type="component" value="Unassembled WGS sequence"/>
</dbReference>
<reference evidence="2" key="1">
    <citation type="journal article" date="2014" name="Int. J. Syst. Evol. Microbiol.">
        <title>Complete genome sequence of Corynebacterium casei LMG S-19264T (=DSM 44701T), isolated from a smear-ripened cheese.</title>
        <authorList>
            <consortium name="US DOE Joint Genome Institute (JGI-PGF)"/>
            <person name="Walter F."/>
            <person name="Albersmeier A."/>
            <person name="Kalinowski J."/>
            <person name="Ruckert C."/>
        </authorList>
    </citation>
    <scope>NUCLEOTIDE SEQUENCE</scope>
    <source>
        <strain evidence="2">JCM 4834</strain>
    </source>
</reference>
<proteinExistence type="predicted"/>
<feature type="compositionally biased region" description="Basic and acidic residues" evidence="1">
    <location>
        <begin position="44"/>
        <end position="55"/>
    </location>
</feature>
<reference evidence="2" key="2">
    <citation type="submission" date="2020-09" db="EMBL/GenBank/DDBJ databases">
        <authorList>
            <person name="Sun Q."/>
            <person name="Ohkuma M."/>
        </authorList>
    </citation>
    <scope>NUCLEOTIDE SEQUENCE</scope>
    <source>
        <strain evidence="2">JCM 4834</strain>
    </source>
</reference>
<protein>
    <submittedName>
        <fullName evidence="2">Uncharacterized protein</fullName>
    </submittedName>
</protein>
<gene>
    <name evidence="2" type="ORF">GCM10010371_69700</name>
</gene>
<comment type="caution">
    <text evidence="2">The sequence shown here is derived from an EMBL/GenBank/DDBJ whole genome shotgun (WGS) entry which is preliminary data.</text>
</comment>
<accession>A0A918VJD1</accession>
<sequence>MREPVGSSACPNMSLPRGLHQYGGYRIWQPLLGATEFTHMFMRRTPETENEHADSKPNSPTPPDTPNPHTEKAPTAYGERLSPL</sequence>
<organism evidence="2 3">
    <name type="scientific">Streptomyces subrutilus</name>
    <dbReference type="NCBI Taxonomy" id="36818"/>
    <lineage>
        <taxon>Bacteria</taxon>
        <taxon>Bacillati</taxon>
        <taxon>Actinomycetota</taxon>
        <taxon>Actinomycetes</taxon>
        <taxon>Kitasatosporales</taxon>
        <taxon>Streptomycetaceae</taxon>
        <taxon>Streptomyces</taxon>
    </lineage>
</organism>
<dbReference type="AlphaFoldDB" id="A0A918VJD1"/>